<dbReference type="eggNOG" id="KOG0548">
    <property type="taxonomic scope" value="Eukaryota"/>
</dbReference>
<dbReference type="InterPro" id="IPR011990">
    <property type="entry name" value="TPR-like_helical_dom_sf"/>
</dbReference>
<dbReference type="Gene3D" id="1.25.40.10">
    <property type="entry name" value="Tetratricopeptide repeat domain"/>
    <property type="match status" value="1"/>
</dbReference>
<reference evidence="4" key="1">
    <citation type="journal article" date="2013" name="Nature">
        <title>Pan genome of the phytoplankton Emiliania underpins its global distribution.</title>
        <authorList>
            <person name="Read B.A."/>
            <person name="Kegel J."/>
            <person name="Klute M.J."/>
            <person name="Kuo A."/>
            <person name="Lefebvre S.C."/>
            <person name="Maumus F."/>
            <person name="Mayer C."/>
            <person name="Miller J."/>
            <person name="Monier A."/>
            <person name="Salamov A."/>
            <person name="Young J."/>
            <person name="Aguilar M."/>
            <person name="Claverie J.M."/>
            <person name="Frickenhaus S."/>
            <person name="Gonzalez K."/>
            <person name="Herman E.K."/>
            <person name="Lin Y.C."/>
            <person name="Napier J."/>
            <person name="Ogata H."/>
            <person name="Sarno A.F."/>
            <person name="Shmutz J."/>
            <person name="Schroeder D."/>
            <person name="de Vargas C."/>
            <person name="Verret F."/>
            <person name="von Dassow P."/>
            <person name="Valentin K."/>
            <person name="Van de Peer Y."/>
            <person name="Wheeler G."/>
            <person name="Dacks J.B."/>
            <person name="Delwiche C.F."/>
            <person name="Dyhrman S.T."/>
            <person name="Glockner G."/>
            <person name="John U."/>
            <person name="Richards T."/>
            <person name="Worden A.Z."/>
            <person name="Zhang X."/>
            <person name="Grigoriev I.V."/>
            <person name="Allen A.E."/>
            <person name="Bidle K."/>
            <person name="Borodovsky M."/>
            <person name="Bowler C."/>
            <person name="Brownlee C."/>
            <person name="Cock J.M."/>
            <person name="Elias M."/>
            <person name="Gladyshev V.N."/>
            <person name="Groth M."/>
            <person name="Guda C."/>
            <person name="Hadaegh A."/>
            <person name="Iglesias-Rodriguez M.D."/>
            <person name="Jenkins J."/>
            <person name="Jones B.M."/>
            <person name="Lawson T."/>
            <person name="Leese F."/>
            <person name="Lindquist E."/>
            <person name="Lobanov A."/>
            <person name="Lomsadze A."/>
            <person name="Malik S.B."/>
            <person name="Marsh M.E."/>
            <person name="Mackinder L."/>
            <person name="Mock T."/>
            <person name="Mueller-Roeber B."/>
            <person name="Pagarete A."/>
            <person name="Parker M."/>
            <person name="Probert I."/>
            <person name="Quesneville H."/>
            <person name="Raines C."/>
            <person name="Rensing S.A."/>
            <person name="Riano-Pachon D.M."/>
            <person name="Richier S."/>
            <person name="Rokitta S."/>
            <person name="Shiraiwa Y."/>
            <person name="Soanes D.M."/>
            <person name="van der Giezen M."/>
            <person name="Wahlund T.M."/>
            <person name="Williams B."/>
            <person name="Wilson W."/>
            <person name="Wolfe G."/>
            <person name="Wurch L.L."/>
        </authorList>
    </citation>
    <scope>NUCLEOTIDE SEQUENCE</scope>
</reference>
<evidence type="ECO:0000313" key="3">
    <source>
        <dbReference type="EnsemblProtists" id="EOD33974"/>
    </source>
</evidence>
<evidence type="ECO:0000256" key="2">
    <source>
        <dbReference type="ARBA" id="ARBA00022803"/>
    </source>
</evidence>
<protein>
    <submittedName>
        <fullName evidence="3">Uncharacterized protein</fullName>
    </submittedName>
</protein>
<dbReference type="GO" id="GO:0051879">
    <property type="term" value="F:Hsp90 protein binding"/>
    <property type="evidence" value="ECO:0007669"/>
    <property type="project" value="TreeGrafter"/>
</dbReference>
<reference evidence="3" key="2">
    <citation type="submission" date="2024-10" db="UniProtKB">
        <authorList>
            <consortium name="EnsemblProtists"/>
        </authorList>
    </citation>
    <scope>IDENTIFICATION</scope>
</reference>
<keyword evidence="2" id="KW-0802">TPR repeat</keyword>
<dbReference type="STRING" id="2903.R1FKX8"/>
<dbReference type="AlphaFoldDB" id="A0A0D3KDY9"/>
<name>A0A0D3KDY9_EMIH1</name>
<dbReference type="PaxDb" id="2903-EOD33974"/>
<dbReference type="KEGG" id="ehx:EMIHUDRAFT_229084"/>
<dbReference type="SUPFAM" id="SSF48452">
    <property type="entry name" value="TPR-like"/>
    <property type="match status" value="1"/>
</dbReference>
<dbReference type="HOGENOM" id="CLU_1258143_0_0_1"/>
<dbReference type="EnsemblProtists" id="EOD33974">
    <property type="protein sequence ID" value="EOD33974"/>
    <property type="gene ID" value="EMIHUDRAFT_229084"/>
</dbReference>
<dbReference type="InterPro" id="IPR019734">
    <property type="entry name" value="TPR_rpt"/>
</dbReference>
<proteinExistence type="predicted"/>
<accession>A0A0D3KDY9</accession>
<evidence type="ECO:0000256" key="1">
    <source>
        <dbReference type="ARBA" id="ARBA00022737"/>
    </source>
</evidence>
<dbReference type="GeneID" id="17279245"/>
<keyword evidence="1" id="KW-0677">Repeat</keyword>
<dbReference type="PANTHER" id="PTHR22904">
    <property type="entry name" value="TPR REPEAT CONTAINING PROTEIN"/>
    <property type="match status" value="1"/>
</dbReference>
<dbReference type="PANTHER" id="PTHR22904:SF523">
    <property type="entry name" value="STRESS-INDUCED-PHOSPHOPROTEIN 1"/>
    <property type="match status" value="1"/>
</dbReference>
<organism evidence="3 4">
    <name type="scientific">Emiliania huxleyi (strain CCMP1516)</name>
    <dbReference type="NCBI Taxonomy" id="280463"/>
    <lineage>
        <taxon>Eukaryota</taxon>
        <taxon>Haptista</taxon>
        <taxon>Haptophyta</taxon>
        <taxon>Prymnesiophyceae</taxon>
        <taxon>Isochrysidales</taxon>
        <taxon>Noelaerhabdaceae</taxon>
        <taxon>Emiliania</taxon>
    </lineage>
</organism>
<dbReference type="Proteomes" id="UP000013827">
    <property type="component" value="Unassembled WGS sequence"/>
</dbReference>
<evidence type="ECO:0000313" key="4">
    <source>
        <dbReference type="Proteomes" id="UP000013827"/>
    </source>
</evidence>
<sequence length="220" mass="23405">MGRAGLKILLSLPLRSPAGDGLMSDNERAIQLFTTALASTKGDERRAQILHQRSAAHARQGAWEASLRDAQQAVELRPDWAKARCRAGAAHYGLDQLDAAAAAYEEALRLCDSGDAELADGARAALNDVRAKQARLATDAQLSPHVLGFAQSKTAGAKLLAQGRYAEAEQEYEGALRAMRAALQELPAEASGGMRATMEALERGMREELAAAKKRAAGSE</sequence>
<keyword evidence="4" id="KW-1185">Reference proteome</keyword>
<dbReference type="RefSeq" id="XP_005786403.1">
    <property type="nucleotide sequence ID" value="XM_005786346.1"/>
</dbReference>
<dbReference type="SMART" id="SM00028">
    <property type="entry name" value="TPR"/>
    <property type="match status" value="2"/>
</dbReference>